<evidence type="ECO:0000313" key="12">
    <source>
        <dbReference type="Proteomes" id="UP000236893"/>
    </source>
</evidence>
<dbReference type="RefSeq" id="WP_103790363.1">
    <property type="nucleotide sequence ID" value="NZ_PQVF01000014.1"/>
</dbReference>
<evidence type="ECO:0000259" key="10">
    <source>
        <dbReference type="PROSITE" id="PS50263"/>
    </source>
</evidence>
<keyword evidence="4 9" id="KW-0808">Transferase</keyword>
<dbReference type="UniPathway" id="UPA00666"/>
<name>A0A2S4ZXS9_9SPHI</name>
<evidence type="ECO:0000256" key="1">
    <source>
        <dbReference type="ARBA" id="ARBA00004651"/>
    </source>
</evidence>
<keyword evidence="11" id="KW-0449">Lipoprotein</keyword>
<keyword evidence="8 9" id="KW-0012">Acyltransferase</keyword>
<dbReference type="CDD" id="cd07571">
    <property type="entry name" value="ALP_N-acyl_transferase"/>
    <property type="match status" value="1"/>
</dbReference>
<comment type="subcellular location">
    <subcellularLocation>
        <location evidence="1 9">Cell membrane</location>
        <topology evidence="1 9">Multi-pass membrane protein</topology>
    </subcellularLocation>
</comment>
<feature type="transmembrane region" description="Helical" evidence="9">
    <location>
        <begin position="114"/>
        <end position="133"/>
    </location>
</feature>
<dbReference type="GO" id="GO:0042158">
    <property type="term" value="P:lipoprotein biosynthetic process"/>
    <property type="evidence" value="ECO:0007669"/>
    <property type="project" value="UniProtKB-UniRule"/>
</dbReference>
<feature type="transmembrane region" description="Helical" evidence="9">
    <location>
        <begin position="201"/>
        <end position="221"/>
    </location>
</feature>
<dbReference type="GO" id="GO:0005886">
    <property type="term" value="C:plasma membrane"/>
    <property type="evidence" value="ECO:0007669"/>
    <property type="project" value="UniProtKB-SubCell"/>
</dbReference>
<keyword evidence="5 9" id="KW-0812">Transmembrane</keyword>
<dbReference type="HAMAP" id="MF_01148">
    <property type="entry name" value="Lnt"/>
    <property type="match status" value="1"/>
</dbReference>
<evidence type="ECO:0000256" key="3">
    <source>
        <dbReference type="ARBA" id="ARBA00022475"/>
    </source>
</evidence>
<evidence type="ECO:0000256" key="9">
    <source>
        <dbReference type="HAMAP-Rule" id="MF_01148"/>
    </source>
</evidence>
<dbReference type="Gene3D" id="3.60.110.10">
    <property type="entry name" value="Carbon-nitrogen hydrolase"/>
    <property type="match status" value="1"/>
</dbReference>
<evidence type="ECO:0000256" key="4">
    <source>
        <dbReference type="ARBA" id="ARBA00022679"/>
    </source>
</evidence>
<dbReference type="PANTHER" id="PTHR38686:SF1">
    <property type="entry name" value="APOLIPOPROTEIN N-ACYLTRANSFERASE"/>
    <property type="match status" value="1"/>
</dbReference>
<dbReference type="GO" id="GO:0016410">
    <property type="term" value="F:N-acyltransferase activity"/>
    <property type="evidence" value="ECO:0007669"/>
    <property type="project" value="UniProtKB-UniRule"/>
</dbReference>
<keyword evidence="3 9" id="KW-1003">Cell membrane</keyword>
<dbReference type="EMBL" id="PQVF01000014">
    <property type="protein sequence ID" value="POY35096.1"/>
    <property type="molecule type" value="Genomic_DNA"/>
</dbReference>
<feature type="transmembrane region" description="Helical" evidence="9">
    <location>
        <begin position="159"/>
        <end position="180"/>
    </location>
</feature>
<sequence>MFKTKNLLLPALTGLLLWLAWPPLPFAPLLFVALVPLLILADQLKHVPKAGGRIFRNSFFAFFIWNTLSLYWIYNAGQELGVAGALAIVSVPLLLGSLLISFAFLLYHKVRRNFGENIALAALVCGWIGYEYLHQEWQLAFPWMTLGNGLAEYHQIVQWYEYTGVFGGSLWILLANVLVYRIYKYSLILKAEKKSLAGLKWLVLRFALHLAIPVAFSLWIYNHFEEAGNPSNVVVVQPNVDPFTEKFNGLPPEQQLERLIHLSDSLGQPNTEFFIWPETAIIPLVREDDLPYDPSVELIKRFLSKYKNGNVLTGAVTVKWYNDKRTSTARYNKESSRYYDVYNAGMLIENSSKVQVYHKSKLVPGVESYPYSNVLGFLGNIVIDLGGTSGGYGKDNANPVLYAQSGIGVAPAICYESIFGSFMADHVLQDAQLMAIITNDGWWKNTSGYKQHFQYAKLRAIETRRSIVRSANTGISAFINQRGDIIKQTKWWEPTAIKADINLNTTLTFYSTRGDIIAVIGSIFAFGFILLSFLWKFMSRGIKLNA</sequence>
<keyword evidence="12" id="KW-1185">Reference proteome</keyword>
<evidence type="ECO:0000256" key="5">
    <source>
        <dbReference type="ARBA" id="ARBA00022692"/>
    </source>
</evidence>
<protein>
    <recommendedName>
        <fullName evidence="9">Apolipoprotein N-acyltransferase</fullName>
        <shortName evidence="9">ALP N-acyltransferase</shortName>
        <ecNumber evidence="9">2.3.1.269</ecNumber>
    </recommendedName>
</protein>
<dbReference type="PANTHER" id="PTHR38686">
    <property type="entry name" value="APOLIPOPROTEIN N-ACYLTRANSFERASE"/>
    <property type="match status" value="1"/>
</dbReference>
<comment type="function">
    <text evidence="9">Catalyzes the phospholipid dependent N-acylation of the N-terminal cysteine of apolipoprotein, the last step in lipoprotein maturation.</text>
</comment>
<keyword evidence="6 9" id="KW-1133">Transmembrane helix</keyword>
<dbReference type="InterPro" id="IPR045378">
    <property type="entry name" value="LNT_N"/>
</dbReference>
<dbReference type="NCBIfam" id="TIGR00546">
    <property type="entry name" value="lnt"/>
    <property type="match status" value="1"/>
</dbReference>
<feature type="transmembrane region" description="Helical" evidence="9">
    <location>
        <begin position="20"/>
        <end position="42"/>
    </location>
</feature>
<accession>A0A2S4ZXS9</accession>
<gene>
    <name evidence="9 11" type="primary">lnt</name>
    <name evidence="11" type="ORF">C3K47_16990</name>
</gene>
<comment type="similarity">
    <text evidence="2 9">Belongs to the CN hydrolase family. Apolipoprotein N-acyltransferase subfamily.</text>
</comment>
<comment type="catalytic activity">
    <reaction evidence="9">
        <text>N-terminal S-1,2-diacyl-sn-glyceryl-L-cysteinyl-[lipoprotein] + a glycerophospholipid = N-acyl-S-1,2-diacyl-sn-glyceryl-L-cysteinyl-[lipoprotein] + a 2-acyl-sn-glycero-3-phospholipid + H(+)</text>
        <dbReference type="Rhea" id="RHEA:48228"/>
        <dbReference type="Rhea" id="RHEA-COMP:14681"/>
        <dbReference type="Rhea" id="RHEA-COMP:14684"/>
        <dbReference type="ChEBI" id="CHEBI:15378"/>
        <dbReference type="ChEBI" id="CHEBI:136912"/>
        <dbReference type="ChEBI" id="CHEBI:140656"/>
        <dbReference type="ChEBI" id="CHEBI:140657"/>
        <dbReference type="ChEBI" id="CHEBI:140660"/>
        <dbReference type="EC" id="2.3.1.269"/>
    </reaction>
</comment>
<evidence type="ECO:0000256" key="2">
    <source>
        <dbReference type="ARBA" id="ARBA00010065"/>
    </source>
</evidence>
<evidence type="ECO:0000313" key="11">
    <source>
        <dbReference type="EMBL" id="POY35096.1"/>
    </source>
</evidence>
<reference evidence="11 12" key="1">
    <citation type="submission" date="2018-01" db="EMBL/GenBank/DDBJ databases">
        <authorList>
            <person name="Gaut B.S."/>
            <person name="Morton B.R."/>
            <person name="Clegg M.T."/>
            <person name="Duvall M.R."/>
        </authorList>
    </citation>
    <scope>NUCLEOTIDE SEQUENCE [LARGE SCALE GENOMIC DNA]</scope>
    <source>
        <strain evidence="11 12">HR-AV</strain>
    </source>
</reference>
<evidence type="ECO:0000256" key="7">
    <source>
        <dbReference type="ARBA" id="ARBA00023136"/>
    </source>
</evidence>
<dbReference type="InterPro" id="IPR036526">
    <property type="entry name" value="C-N_Hydrolase_sf"/>
</dbReference>
<dbReference type="InterPro" id="IPR004563">
    <property type="entry name" value="Apolipo_AcylTrfase"/>
</dbReference>
<dbReference type="Pfam" id="PF00795">
    <property type="entry name" value="CN_hydrolase"/>
    <property type="match status" value="1"/>
</dbReference>
<feature type="transmembrane region" description="Helical" evidence="9">
    <location>
        <begin position="516"/>
        <end position="535"/>
    </location>
</feature>
<comment type="pathway">
    <text evidence="9">Protein modification; lipoprotein biosynthesis (N-acyl transfer).</text>
</comment>
<comment type="caution">
    <text evidence="11">The sequence shown here is derived from an EMBL/GenBank/DDBJ whole genome shotgun (WGS) entry which is preliminary data.</text>
</comment>
<proteinExistence type="inferred from homology"/>
<dbReference type="Proteomes" id="UP000236893">
    <property type="component" value="Unassembled WGS sequence"/>
</dbReference>
<feature type="transmembrane region" description="Helical" evidence="9">
    <location>
        <begin position="80"/>
        <end position="107"/>
    </location>
</feature>
<evidence type="ECO:0000256" key="6">
    <source>
        <dbReference type="ARBA" id="ARBA00022989"/>
    </source>
</evidence>
<dbReference type="EC" id="2.3.1.269" evidence="9"/>
<dbReference type="InterPro" id="IPR003010">
    <property type="entry name" value="C-N_Hydrolase"/>
</dbReference>
<feature type="transmembrane region" description="Helical" evidence="9">
    <location>
        <begin position="54"/>
        <end position="74"/>
    </location>
</feature>
<dbReference type="OrthoDB" id="9804277at2"/>
<dbReference type="Pfam" id="PF20154">
    <property type="entry name" value="LNT_N"/>
    <property type="match status" value="1"/>
</dbReference>
<dbReference type="PROSITE" id="PS50263">
    <property type="entry name" value="CN_HYDROLASE"/>
    <property type="match status" value="1"/>
</dbReference>
<feature type="domain" description="CN hydrolase" evidence="10">
    <location>
        <begin position="236"/>
        <end position="503"/>
    </location>
</feature>
<dbReference type="AlphaFoldDB" id="A0A2S4ZXS9"/>
<dbReference type="SUPFAM" id="SSF56317">
    <property type="entry name" value="Carbon-nitrogen hydrolase"/>
    <property type="match status" value="1"/>
</dbReference>
<organism evidence="11 12">
    <name type="scientific">Solitalea longa</name>
    <dbReference type="NCBI Taxonomy" id="2079460"/>
    <lineage>
        <taxon>Bacteria</taxon>
        <taxon>Pseudomonadati</taxon>
        <taxon>Bacteroidota</taxon>
        <taxon>Sphingobacteriia</taxon>
        <taxon>Sphingobacteriales</taxon>
        <taxon>Sphingobacteriaceae</taxon>
        <taxon>Solitalea</taxon>
    </lineage>
</organism>
<keyword evidence="7 9" id="KW-0472">Membrane</keyword>
<evidence type="ECO:0000256" key="8">
    <source>
        <dbReference type="ARBA" id="ARBA00023315"/>
    </source>
</evidence>